<feature type="transmembrane region" description="Helical" evidence="8">
    <location>
        <begin position="207"/>
        <end position="230"/>
    </location>
</feature>
<feature type="transmembrane region" description="Helical" evidence="8">
    <location>
        <begin position="236"/>
        <end position="253"/>
    </location>
</feature>
<dbReference type="InterPro" id="IPR020846">
    <property type="entry name" value="MFS_dom"/>
</dbReference>
<reference evidence="10 11" key="1">
    <citation type="submission" date="2024-02" db="EMBL/GenBank/DDBJ databases">
        <authorList>
            <person name="Grouzdev D."/>
        </authorList>
    </citation>
    <scope>NUCLEOTIDE SEQUENCE [LARGE SCALE GENOMIC DNA]</scope>
    <source>
        <strain evidence="10 11">9N</strain>
    </source>
</reference>
<dbReference type="PROSITE" id="PS50850">
    <property type="entry name" value="MFS"/>
    <property type="match status" value="1"/>
</dbReference>
<evidence type="ECO:0000256" key="4">
    <source>
        <dbReference type="ARBA" id="ARBA00022475"/>
    </source>
</evidence>
<feature type="transmembrane region" description="Helical" evidence="8">
    <location>
        <begin position="67"/>
        <end position="90"/>
    </location>
</feature>
<feature type="domain" description="Major facilitator superfamily (MFS) profile" evidence="9">
    <location>
        <begin position="2"/>
        <end position="380"/>
    </location>
</feature>
<feature type="transmembrane region" description="Helical" evidence="8">
    <location>
        <begin position="292"/>
        <end position="316"/>
    </location>
</feature>
<keyword evidence="7 8" id="KW-0472">Membrane</keyword>
<keyword evidence="4" id="KW-1003">Cell membrane</keyword>
<feature type="transmembrane region" description="Helical" evidence="8">
    <location>
        <begin position="265"/>
        <end position="286"/>
    </location>
</feature>
<gene>
    <name evidence="10" type="ORF">V3H18_00490</name>
</gene>
<feature type="transmembrane region" description="Helical" evidence="8">
    <location>
        <begin position="328"/>
        <end position="349"/>
    </location>
</feature>
<protein>
    <submittedName>
        <fullName evidence="10">MFS transporter</fullName>
    </submittedName>
</protein>
<sequence length="381" mass="38883">MRSFAIGSIGFLTLVDLFAAQAILPQLMELYRVGPAKIGLAINASTLGMAVAGPIAAVAVRGLSRRSGIWISLALLAAPTALLAIAPTLLSFTLLRVLQGVFMASAFTLTLTHFAERCSKHDMPRALAAYVTGSVLANLLGRLIASNVAQEFGASAAFLTLAALNLSGALLAFVTLTHVAPLPLRVEAFELLGVFARHLRNPALRRAYAVGFLILFGFVGLFSYVGFALVAPAGGLSMRVAGLAFLCFAPSLATTPMAGRLSARLGTATAAAFALLCAVIGAFLSIVANVSIILLGMALFSSGAFIAQAVVTSFVGRVAKIERAAASGLYLSAYYSGGLAGAAAIGALYEKFGWSGAASGVAIVLALASLLAAGLVEDASA</sequence>
<dbReference type="RefSeq" id="WP_332079897.1">
    <property type="nucleotide sequence ID" value="NZ_JAZHYN010000001.1"/>
</dbReference>
<dbReference type="CDD" id="cd17324">
    <property type="entry name" value="MFS_NepI_like"/>
    <property type="match status" value="1"/>
</dbReference>
<comment type="similarity">
    <text evidence="2">Belongs to the major facilitator superfamily.</text>
</comment>
<comment type="subcellular location">
    <subcellularLocation>
        <location evidence="1">Cell membrane</location>
        <topology evidence="1">Multi-pass membrane protein</topology>
    </subcellularLocation>
</comment>
<dbReference type="SUPFAM" id="SSF103473">
    <property type="entry name" value="MFS general substrate transporter"/>
    <property type="match status" value="1"/>
</dbReference>
<evidence type="ECO:0000313" key="11">
    <source>
        <dbReference type="Proteomes" id="UP001350748"/>
    </source>
</evidence>
<organism evidence="10 11">
    <name type="scientific">Methylocystis borbori</name>
    <dbReference type="NCBI Taxonomy" id="3118750"/>
    <lineage>
        <taxon>Bacteria</taxon>
        <taxon>Pseudomonadati</taxon>
        <taxon>Pseudomonadota</taxon>
        <taxon>Alphaproteobacteria</taxon>
        <taxon>Hyphomicrobiales</taxon>
        <taxon>Methylocystaceae</taxon>
        <taxon>Methylocystis</taxon>
    </lineage>
</organism>
<evidence type="ECO:0000256" key="5">
    <source>
        <dbReference type="ARBA" id="ARBA00022692"/>
    </source>
</evidence>
<keyword evidence="5 8" id="KW-0812">Transmembrane</keyword>
<proteinExistence type="inferred from homology"/>
<evidence type="ECO:0000256" key="2">
    <source>
        <dbReference type="ARBA" id="ARBA00008335"/>
    </source>
</evidence>
<evidence type="ECO:0000256" key="8">
    <source>
        <dbReference type="SAM" id="Phobius"/>
    </source>
</evidence>
<dbReference type="PANTHER" id="PTHR43271:SF2">
    <property type="entry name" value="BLL2771 PROTEIN"/>
    <property type="match status" value="1"/>
</dbReference>
<dbReference type="InterPro" id="IPR036259">
    <property type="entry name" value="MFS_trans_sf"/>
</dbReference>
<feature type="transmembrane region" description="Helical" evidence="8">
    <location>
        <begin position="355"/>
        <end position="376"/>
    </location>
</feature>
<dbReference type="Gene3D" id="1.20.1250.20">
    <property type="entry name" value="MFS general substrate transporter like domains"/>
    <property type="match status" value="1"/>
</dbReference>
<dbReference type="PANTHER" id="PTHR43271">
    <property type="entry name" value="BLL2771 PROTEIN"/>
    <property type="match status" value="1"/>
</dbReference>
<accession>A0ABU7XEK8</accession>
<dbReference type="Pfam" id="PF07690">
    <property type="entry name" value="MFS_1"/>
    <property type="match status" value="1"/>
</dbReference>
<keyword evidence="3" id="KW-0813">Transport</keyword>
<evidence type="ECO:0000256" key="7">
    <source>
        <dbReference type="ARBA" id="ARBA00023136"/>
    </source>
</evidence>
<evidence type="ECO:0000256" key="3">
    <source>
        <dbReference type="ARBA" id="ARBA00022448"/>
    </source>
</evidence>
<dbReference type="Proteomes" id="UP001350748">
    <property type="component" value="Unassembled WGS sequence"/>
</dbReference>
<evidence type="ECO:0000313" key="10">
    <source>
        <dbReference type="EMBL" id="MEF3365003.1"/>
    </source>
</evidence>
<evidence type="ECO:0000256" key="1">
    <source>
        <dbReference type="ARBA" id="ARBA00004651"/>
    </source>
</evidence>
<dbReference type="InterPro" id="IPR011701">
    <property type="entry name" value="MFS"/>
</dbReference>
<name>A0ABU7XEK8_9HYPH</name>
<feature type="transmembrane region" description="Helical" evidence="8">
    <location>
        <begin position="157"/>
        <end position="176"/>
    </location>
</feature>
<feature type="transmembrane region" description="Helical" evidence="8">
    <location>
        <begin position="96"/>
        <end position="115"/>
    </location>
</feature>
<feature type="transmembrane region" description="Helical" evidence="8">
    <location>
        <begin position="127"/>
        <end position="145"/>
    </location>
</feature>
<keyword evidence="11" id="KW-1185">Reference proteome</keyword>
<evidence type="ECO:0000259" key="9">
    <source>
        <dbReference type="PROSITE" id="PS50850"/>
    </source>
</evidence>
<evidence type="ECO:0000256" key="6">
    <source>
        <dbReference type="ARBA" id="ARBA00022989"/>
    </source>
</evidence>
<keyword evidence="6 8" id="KW-1133">Transmembrane helix</keyword>
<dbReference type="EMBL" id="JAZHYN010000001">
    <property type="protein sequence ID" value="MEF3365003.1"/>
    <property type="molecule type" value="Genomic_DNA"/>
</dbReference>
<comment type="caution">
    <text evidence="10">The sequence shown here is derived from an EMBL/GenBank/DDBJ whole genome shotgun (WGS) entry which is preliminary data.</text>
</comment>
<feature type="transmembrane region" description="Helical" evidence="8">
    <location>
        <begin position="38"/>
        <end position="60"/>
    </location>
</feature>